<dbReference type="EMBL" id="QBKP01000002">
    <property type="protein sequence ID" value="PTX52457.1"/>
    <property type="molecule type" value="Genomic_DNA"/>
</dbReference>
<feature type="region of interest" description="Disordered" evidence="8">
    <location>
        <begin position="130"/>
        <end position="149"/>
    </location>
</feature>
<protein>
    <submittedName>
        <fullName evidence="10">DNA invertase Pin-like site-specific DNA recombinase</fullName>
    </submittedName>
</protein>
<dbReference type="Proteomes" id="UP000244224">
    <property type="component" value="Unassembled WGS sequence"/>
</dbReference>
<organism evidence="10 11">
    <name type="scientific">Gemmobacter caeni</name>
    <dbReference type="NCBI Taxonomy" id="589035"/>
    <lineage>
        <taxon>Bacteria</taxon>
        <taxon>Pseudomonadati</taxon>
        <taxon>Pseudomonadota</taxon>
        <taxon>Alphaproteobacteria</taxon>
        <taxon>Rhodobacterales</taxon>
        <taxon>Paracoccaceae</taxon>
        <taxon>Gemmobacter</taxon>
    </lineage>
</organism>
<name>A0A2T6B8Q7_9RHOB</name>
<dbReference type="InterPro" id="IPR036162">
    <property type="entry name" value="Resolvase-like_N_sf"/>
</dbReference>
<evidence type="ECO:0000256" key="8">
    <source>
        <dbReference type="SAM" id="MobiDB-lite"/>
    </source>
</evidence>
<keyword evidence="5" id="KW-0233">DNA recombination</keyword>
<dbReference type="OrthoDB" id="2290206at2"/>
<feature type="domain" description="Resolvase/invertase-type recombinase catalytic" evidence="9">
    <location>
        <begin position="2"/>
        <end position="135"/>
    </location>
</feature>
<evidence type="ECO:0000313" key="11">
    <source>
        <dbReference type="Proteomes" id="UP000244224"/>
    </source>
</evidence>
<dbReference type="GO" id="GO:0015074">
    <property type="term" value="P:DNA integration"/>
    <property type="evidence" value="ECO:0007669"/>
    <property type="project" value="UniProtKB-KW"/>
</dbReference>
<proteinExistence type="inferred from homology"/>
<dbReference type="PROSITE" id="PS51736">
    <property type="entry name" value="RECOMBINASES_3"/>
    <property type="match status" value="1"/>
</dbReference>
<dbReference type="PANTHER" id="PTHR30461:SF2">
    <property type="entry name" value="SERINE RECOMBINASE PINE-RELATED"/>
    <property type="match status" value="1"/>
</dbReference>
<dbReference type="InterPro" id="IPR006118">
    <property type="entry name" value="Recombinase_CS"/>
</dbReference>
<keyword evidence="3" id="KW-0230">DNA invertase</keyword>
<dbReference type="Pfam" id="PF00239">
    <property type="entry name" value="Resolvase"/>
    <property type="match status" value="1"/>
</dbReference>
<dbReference type="InterPro" id="IPR006119">
    <property type="entry name" value="Resolv_N"/>
</dbReference>
<feature type="active site" description="O-(5'-phospho-DNA)-serine intermediate" evidence="6 7">
    <location>
        <position position="10"/>
    </location>
</feature>
<dbReference type="GO" id="GO:0000150">
    <property type="term" value="F:DNA strand exchange activity"/>
    <property type="evidence" value="ECO:0007669"/>
    <property type="project" value="UniProtKB-KW"/>
</dbReference>
<evidence type="ECO:0000256" key="4">
    <source>
        <dbReference type="ARBA" id="ARBA00023125"/>
    </source>
</evidence>
<comment type="similarity">
    <text evidence="1">Belongs to the site-specific recombinase resolvase family.</text>
</comment>
<reference evidence="10 11" key="1">
    <citation type="submission" date="2018-04" db="EMBL/GenBank/DDBJ databases">
        <title>Genomic Encyclopedia of Archaeal and Bacterial Type Strains, Phase II (KMG-II): from individual species to whole genera.</title>
        <authorList>
            <person name="Goeker M."/>
        </authorList>
    </citation>
    <scope>NUCLEOTIDE SEQUENCE [LARGE SCALE GENOMIC DNA]</scope>
    <source>
        <strain evidence="10 11">DSM 21823</strain>
    </source>
</reference>
<evidence type="ECO:0000313" key="10">
    <source>
        <dbReference type="EMBL" id="PTX52457.1"/>
    </source>
</evidence>
<dbReference type="PANTHER" id="PTHR30461">
    <property type="entry name" value="DNA-INVERTASE FROM LAMBDOID PROPHAGE"/>
    <property type="match status" value="1"/>
</dbReference>
<dbReference type="RefSeq" id="WP_108127880.1">
    <property type="nucleotide sequence ID" value="NZ_QBKP01000002.1"/>
</dbReference>
<sequence length="304" mass="33707">MALIGYARVSTLEQSTASQVRALRKAGCDPVHEENASGGDRSRPVLKRLLEAVRPGDTLVVVRIDRLARSLSHLLEVIESLQARGAAFKSLEDPIDTASAQGKFTLQVLGAAAEFERALIRERTRTGLESARRKGRIGGNPGLRDKDPAAMRRLRAGQEEARIRKLLDTTELWVPEVRRLRPDTPWEDLTRLINARLPAGEAPWTRERLVRATKRLVREGMLEARVLDRAPNRLKDDRQLVIVAGIVGANDALTLQEVADRLNAMREPTPSGRGRWGASSVHMVIGQARKRGLLPEKDPSSTPF</sequence>
<dbReference type="Gene3D" id="3.40.50.1390">
    <property type="entry name" value="Resolvase, N-terminal catalytic domain"/>
    <property type="match status" value="1"/>
</dbReference>
<comment type="caution">
    <text evidence="10">The sequence shown here is derived from an EMBL/GenBank/DDBJ whole genome shotgun (WGS) entry which is preliminary data.</text>
</comment>
<evidence type="ECO:0000256" key="3">
    <source>
        <dbReference type="ARBA" id="ARBA00023100"/>
    </source>
</evidence>
<keyword evidence="4" id="KW-0238">DNA-binding</keyword>
<dbReference type="GO" id="GO:0003677">
    <property type="term" value="F:DNA binding"/>
    <property type="evidence" value="ECO:0007669"/>
    <property type="project" value="UniProtKB-KW"/>
</dbReference>
<dbReference type="PROSITE" id="PS00398">
    <property type="entry name" value="RECOMBINASES_2"/>
    <property type="match status" value="1"/>
</dbReference>
<keyword evidence="11" id="KW-1185">Reference proteome</keyword>
<evidence type="ECO:0000256" key="5">
    <source>
        <dbReference type="ARBA" id="ARBA00023172"/>
    </source>
</evidence>
<evidence type="ECO:0000256" key="2">
    <source>
        <dbReference type="ARBA" id="ARBA00022908"/>
    </source>
</evidence>
<evidence type="ECO:0000256" key="6">
    <source>
        <dbReference type="PIRSR" id="PIRSR606118-50"/>
    </source>
</evidence>
<dbReference type="AlphaFoldDB" id="A0A2T6B8Q7"/>
<accession>A0A2T6B8Q7</accession>
<evidence type="ECO:0000256" key="1">
    <source>
        <dbReference type="ARBA" id="ARBA00009913"/>
    </source>
</evidence>
<dbReference type="SUPFAM" id="SSF53041">
    <property type="entry name" value="Resolvase-like"/>
    <property type="match status" value="1"/>
</dbReference>
<dbReference type="PROSITE" id="PS00397">
    <property type="entry name" value="RECOMBINASES_1"/>
    <property type="match status" value="1"/>
</dbReference>
<keyword evidence="2" id="KW-0229">DNA integration</keyword>
<dbReference type="SMART" id="SM00857">
    <property type="entry name" value="Resolvase"/>
    <property type="match status" value="1"/>
</dbReference>
<dbReference type="FunFam" id="3.40.50.1390:FF:000001">
    <property type="entry name" value="DNA recombinase"/>
    <property type="match status" value="1"/>
</dbReference>
<evidence type="ECO:0000256" key="7">
    <source>
        <dbReference type="PROSITE-ProRule" id="PRU10137"/>
    </source>
</evidence>
<dbReference type="InterPro" id="IPR050639">
    <property type="entry name" value="SSR_resolvase"/>
</dbReference>
<dbReference type="CDD" id="cd03768">
    <property type="entry name" value="SR_ResInv"/>
    <property type="match status" value="1"/>
</dbReference>
<gene>
    <name evidence="10" type="ORF">C8N34_102237</name>
</gene>
<evidence type="ECO:0000259" key="9">
    <source>
        <dbReference type="PROSITE" id="PS51736"/>
    </source>
</evidence>